<feature type="region of interest" description="Disordered" evidence="1">
    <location>
        <begin position="1"/>
        <end position="23"/>
    </location>
</feature>
<proteinExistence type="predicted"/>
<feature type="compositionally biased region" description="Low complexity" evidence="1">
    <location>
        <begin position="194"/>
        <end position="212"/>
    </location>
</feature>
<feature type="region of interest" description="Disordered" evidence="1">
    <location>
        <begin position="146"/>
        <end position="224"/>
    </location>
</feature>
<protein>
    <submittedName>
        <fullName evidence="2">Uncharacterized protein</fullName>
    </submittedName>
</protein>
<dbReference type="Proteomes" id="UP000053342">
    <property type="component" value="Unassembled WGS sequence"/>
</dbReference>
<dbReference type="HOGENOM" id="CLU_1107145_0_0_1"/>
<evidence type="ECO:0000313" key="3">
    <source>
        <dbReference type="Proteomes" id="UP000053342"/>
    </source>
</evidence>
<sequence>MDLDHDDNNHYKNKTNKGQEEDRHISIAGLVADSTEIGDPREQYPPPPHSHFTTTTQASNFFGAVGEKRQPPPDCRLPAPRVAHNNHHHYGRDDAQTERLEQAHREARYAIMRFLGRHVAQPVATVATDEFPAAVRSDAIGLSRKSRDSRLVRATTTTSAATTTTTTTVGDKDNDERRATRTGGDEKKGGVDVGVGTDTVTPRITTTTTTPTEQGQKSITSLSPTTRRRRILEFTEAVTRARVEMAKREKN</sequence>
<keyword evidence="3" id="KW-1185">Reference proteome</keyword>
<organism evidence="2 3">
    <name type="scientific">Exophiala oligosperma</name>
    <dbReference type="NCBI Taxonomy" id="215243"/>
    <lineage>
        <taxon>Eukaryota</taxon>
        <taxon>Fungi</taxon>
        <taxon>Dikarya</taxon>
        <taxon>Ascomycota</taxon>
        <taxon>Pezizomycotina</taxon>
        <taxon>Eurotiomycetes</taxon>
        <taxon>Chaetothyriomycetidae</taxon>
        <taxon>Chaetothyriales</taxon>
        <taxon>Herpotrichiellaceae</taxon>
        <taxon>Exophiala</taxon>
    </lineage>
</organism>
<feature type="compositionally biased region" description="Polar residues" evidence="1">
    <location>
        <begin position="213"/>
        <end position="224"/>
    </location>
</feature>
<reference evidence="2 3" key="1">
    <citation type="submission" date="2015-01" db="EMBL/GenBank/DDBJ databases">
        <title>The Genome Sequence of Exophiala oligosperma CBS72588.</title>
        <authorList>
            <consortium name="The Broad Institute Genomics Platform"/>
            <person name="Cuomo C."/>
            <person name="de Hoog S."/>
            <person name="Gorbushina A."/>
            <person name="Stielow B."/>
            <person name="Teixiera M."/>
            <person name="Abouelleil A."/>
            <person name="Chapman S.B."/>
            <person name="Priest M."/>
            <person name="Young S.K."/>
            <person name="Wortman J."/>
            <person name="Nusbaum C."/>
            <person name="Birren B."/>
        </authorList>
    </citation>
    <scope>NUCLEOTIDE SEQUENCE [LARGE SCALE GENOMIC DNA]</scope>
    <source>
        <strain evidence="2 3">CBS 72588</strain>
    </source>
</reference>
<evidence type="ECO:0000313" key="2">
    <source>
        <dbReference type="EMBL" id="KIW48214.1"/>
    </source>
</evidence>
<feature type="compositionally biased region" description="Basic and acidic residues" evidence="1">
    <location>
        <begin position="170"/>
        <end position="190"/>
    </location>
</feature>
<dbReference type="GeneID" id="27352900"/>
<dbReference type="RefSeq" id="XP_016268430.1">
    <property type="nucleotide sequence ID" value="XM_016401377.1"/>
</dbReference>
<dbReference type="VEuPathDB" id="FungiDB:PV06_00826"/>
<evidence type="ECO:0000256" key="1">
    <source>
        <dbReference type="SAM" id="MobiDB-lite"/>
    </source>
</evidence>
<accession>A0A0D2EJX9</accession>
<feature type="region of interest" description="Disordered" evidence="1">
    <location>
        <begin position="35"/>
        <end position="55"/>
    </location>
</feature>
<dbReference type="EMBL" id="KN847332">
    <property type="protein sequence ID" value="KIW48214.1"/>
    <property type="molecule type" value="Genomic_DNA"/>
</dbReference>
<dbReference type="AlphaFoldDB" id="A0A0D2EJX9"/>
<name>A0A0D2EJX9_9EURO</name>
<feature type="compositionally biased region" description="Basic and acidic residues" evidence="1">
    <location>
        <begin position="1"/>
        <end position="10"/>
    </location>
</feature>
<feature type="compositionally biased region" description="Low complexity" evidence="1">
    <location>
        <begin position="154"/>
        <end position="168"/>
    </location>
</feature>
<gene>
    <name evidence="2" type="ORF">PV06_00826</name>
</gene>